<feature type="signal peptide" evidence="1">
    <location>
        <begin position="1"/>
        <end position="22"/>
    </location>
</feature>
<comment type="caution">
    <text evidence="2">The sequence shown here is derived from an EMBL/GenBank/DDBJ whole genome shotgun (WGS) entry which is preliminary data.</text>
</comment>
<feature type="chain" id="PRO_5022748740" evidence="1">
    <location>
        <begin position="23"/>
        <end position="191"/>
    </location>
</feature>
<dbReference type="EMBL" id="VTOU01000001">
    <property type="protein sequence ID" value="TZG29191.1"/>
    <property type="molecule type" value="Genomic_DNA"/>
</dbReference>
<proteinExistence type="predicted"/>
<sequence length="191" mass="18013">MTLRAVFLASAFLTAAAAPALAQDAAAPAAAPATAPAATATANVAAGATVTDVKGGAVGTIASTDGTNAVIDTGVVKATVPVSAFAKGDKALLIGMTKAELEAAAKGAGADQQAEFLASLQPGTTVSDPQGGAVGKIEAIEGENVVVATANAKAKLPKSALAKGPNGAVIGMTAAQLEAAAKGAAAPAGQN</sequence>
<organism evidence="2 3">
    <name type="scientific">Sphingomonas montanisoli</name>
    <dbReference type="NCBI Taxonomy" id="2606412"/>
    <lineage>
        <taxon>Bacteria</taxon>
        <taxon>Pseudomonadati</taxon>
        <taxon>Pseudomonadota</taxon>
        <taxon>Alphaproteobacteria</taxon>
        <taxon>Sphingomonadales</taxon>
        <taxon>Sphingomonadaceae</taxon>
        <taxon>Sphingomonas</taxon>
    </lineage>
</organism>
<name>A0A5D9CGA0_9SPHN</name>
<accession>A0A5D9CGA0</accession>
<evidence type="ECO:0000313" key="2">
    <source>
        <dbReference type="EMBL" id="TZG29191.1"/>
    </source>
</evidence>
<reference evidence="2 3" key="1">
    <citation type="submission" date="2019-08" db="EMBL/GenBank/DDBJ databases">
        <authorList>
            <person name="Wang G."/>
            <person name="Xu Z."/>
        </authorList>
    </citation>
    <scope>NUCLEOTIDE SEQUENCE [LARGE SCALE GENOMIC DNA]</scope>
    <source>
        <strain evidence="2 3">ZX</strain>
    </source>
</reference>
<gene>
    <name evidence="2" type="ORF">FYJ91_03395</name>
</gene>
<dbReference type="RefSeq" id="WP_149520850.1">
    <property type="nucleotide sequence ID" value="NZ_VTOU01000001.1"/>
</dbReference>
<keyword evidence="1" id="KW-0732">Signal</keyword>
<dbReference type="Proteomes" id="UP000322077">
    <property type="component" value="Unassembled WGS sequence"/>
</dbReference>
<keyword evidence="3" id="KW-1185">Reference proteome</keyword>
<protein>
    <submittedName>
        <fullName evidence="2">Preprotein translocase subunit YajC</fullName>
    </submittedName>
</protein>
<evidence type="ECO:0000256" key="1">
    <source>
        <dbReference type="SAM" id="SignalP"/>
    </source>
</evidence>
<evidence type="ECO:0000313" key="3">
    <source>
        <dbReference type="Proteomes" id="UP000322077"/>
    </source>
</evidence>
<dbReference type="AlphaFoldDB" id="A0A5D9CGA0"/>